<dbReference type="Pfam" id="PF00496">
    <property type="entry name" value="SBP_bac_5"/>
    <property type="match status" value="1"/>
</dbReference>
<dbReference type="PIRSF" id="PIRSF002741">
    <property type="entry name" value="MppA"/>
    <property type="match status" value="1"/>
</dbReference>
<dbReference type="AlphaFoldDB" id="A0A2N9W4Y2"/>
<dbReference type="SUPFAM" id="SSF53850">
    <property type="entry name" value="Periplasmic binding protein-like II"/>
    <property type="match status" value="1"/>
</dbReference>
<dbReference type="Gene3D" id="3.10.105.10">
    <property type="entry name" value="Dipeptide-binding Protein, Domain 3"/>
    <property type="match status" value="1"/>
</dbReference>
<feature type="signal peptide" evidence="4">
    <location>
        <begin position="1"/>
        <end position="24"/>
    </location>
</feature>
<dbReference type="GO" id="GO:0042884">
    <property type="term" value="P:microcin transport"/>
    <property type="evidence" value="ECO:0007669"/>
    <property type="project" value="TreeGrafter"/>
</dbReference>
<comment type="similarity">
    <text evidence="2">Belongs to the bacterial solute-binding protein 5 family.</text>
</comment>
<evidence type="ECO:0000256" key="1">
    <source>
        <dbReference type="ARBA" id="ARBA00004418"/>
    </source>
</evidence>
<evidence type="ECO:0000256" key="3">
    <source>
        <dbReference type="ARBA" id="ARBA00022729"/>
    </source>
</evidence>
<accession>A0A2N9W4Y2</accession>
<dbReference type="GO" id="GO:0015833">
    <property type="term" value="P:peptide transport"/>
    <property type="evidence" value="ECO:0007669"/>
    <property type="project" value="TreeGrafter"/>
</dbReference>
<name>A0A2N9W4Y2_9HYPH</name>
<dbReference type="GO" id="GO:0030288">
    <property type="term" value="C:outer membrane-bounded periplasmic space"/>
    <property type="evidence" value="ECO:0007669"/>
    <property type="project" value="TreeGrafter"/>
</dbReference>
<dbReference type="Proteomes" id="UP000232163">
    <property type="component" value="Unassembled WGS sequence"/>
</dbReference>
<feature type="domain" description="Solute-binding protein family 5" evidence="5">
    <location>
        <begin position="109"/>
        <end position="520"/>
    </location>
</feature>
<dbReference type="GO" id="GO:1904680">
    <property type="term" value="F:peptide transmembrane transporter activity"/>
    <property type="evidence" value="ECO:0007669"/>
    <property type="project" value="TreeGrafter"/>
</dbReference>
<dbReference type="PANTHER" id="PTHR30290">
    <property type="entry name" value="PERIPLASMIC BINDING COMPONENT OF ABC TRANSPORTER"/>
    <property type="match status" value="1"/>
</dbReference>
<comment type="caution">
    <text evidence="6">The sequence shown here is derived from an EMBL/GenBank/DDBJ whole genome shotgun (WGS) entry which is preliminary data.</text>
</comment>
<dbReference type="InterPro" id="IPR039424">
    <property type="entry name" value="SBP_5"/>
</dbReference>
<dbReference type="KEGG" id="pht:BLM14_08980"/>
<dbReference type="Gene3D" id="3.40.190.10">
    <property type="entry name" value="Periplasmic binding protein-like II"/>
    <property type="match status" value="1"/>
</dbReference>
<organism evidence="6 7">
    <name type="scientific">Phyllobacterium zundukense</name>
    <dbReference type="NCBI Taxonomy" id="1867719"/>
    <lineage>
        <taxon>Bacteria</taxon>
        <taxon>Pseudomonadati</taxon>
        <taxon>Pseudomonadota</taxon>
        <taxon>Alphaproteobacteria</taxon>
        <taxon>Hyphomicrobiales</taxon>
        <taxon>Phyllobacteriaceae</taxon>
        <taxon>Phyllobacterium</taxon>
    </lineage>
</organism>
<evidence type="ECO:0000256" key="2">
    <source>
        <dbReference type="ARBA" id="ARBA00005695"/>
    </source>
</evidence>
<dbReference type="PANTHER" id="PTHR30290:SF64">
    <property type="entry name" value="ABC TRANSPORTER PERIPLASMIC BINDING PROTEIN"/>
    <property type="match status" value="1"/>
</dbReference>
<gene>
    <name evidence="6" type="ORF">B5P45_03105</name>
</gene>
<comment type="subcellular location">
    <subcellularLocation>
        <location evidence="1">Periplasm</location>
    </subcellularLocation>
</comment>
<dbReference type="OrthoDB" id="9803988at2"/>
<evidence type="ECO:0000313" key="6">
    <source>
        <dbReference type="EMBL" id="PIO46800.1"/>
    </source>
</evidence>
<reference evidence="7" key="1">
    <citation type="journal article" date="2017" name="Int J Environ Stud">
        <title>Does the Miocene-Pliocene relict legume Oxytropis triphylla form nitrogen-fixing nodules with a combination of bacterial strains?</title>
        <authorList>
            <person name="Safronova V."/>
            <person name="Belimov A."/>
            <person name="Sazanova A."/>
            <person name="Kuznetsova I."/>
            <person name="Popova J."/>
            <person name="Andronov E."/>
            <person name="Verkhozina A."/>
            <person name="Tikhonovich I."/>
        </authorList>
    </citation>
    <scope>NUCLEOTIDE SEQUENCE [LARGE SCALE GENOMIC DNA]</scope>
    <source>
        <strain evidence="7">Tri-38</strain>
    </source>
</reference>
<dbReference type="InterPro" id="IPR000914">
    <property type="entry name" value="SBP_5_dom"/>
</dbReference>
<keyword evidence="7" id="KW-1185">Reference proteome</keyword>
<dbReference type="GO" id="GO:0043190">
    <property type="term" value="C:ATP-binding cassette (ABC) transporter complex"/>
    <property type="evidence" value="ECO:0007669"/>
    <property type="project" value="InterPro"/>
</dbReference>
<dbReference type="CDD" id="cd08497">
    <property type="entry name" value="MbnE-like"/>
    <property type="match status" value="1"/>
</dbReference>
<evidence type="ECO:0000256" key="4">
    <source>
        <dbReference type="SAM" id="SignalP"/>
    </source>
</evidence>
<feature type="chain" id="PRO_5014822067" evidence="4">
    <location>
        <begin position="25"/>
        <end position="605"/>
    </location>
</feature>
<evidence type="ECO:0000259" key="5">
    <source>
        <dbReference type="Pfam" id="PF00496"/>
    </source>
</evidence>
<dbReference type="EMBL" id="MZMT01000003">
    <property type="protein sequence ID" value="PIO46800.1"/>
    <property type="molecule type" value="Genomic_DNA"/>
</dbReference>
<dbReference type="InterPro" id="IPR030678">
    <property type="entry name" value="Peptide/Ni-bd"/>
</dbReference>
<dbReference type="RefSeq" id="WP_099999068.1">
    <property type="nucleotide sequence ID" value="NZ_CP017940.1"/>
</dbReference>
<proteinExistence type="inferred from homology"/>
<evidence type="ECO:0000313" key="7">
    <source>
        <dbReference type="Proteomes" id="UP000232163"/>
    </source>
</evidence>
<sequence>MLKKSFQILALVAAMYSTANTAIAEPTYGIAMRGEPALPADYQYFPYVNPNAPKGGSITYGVVGTFDSLNPFLVKSLRTTARGIFNDPQFGNLVYETLMQRSADEPFTMYGLLAEKVETNDDRTWVEFTLNPKAKWSDGQPITPDDIIFTFDILAEKGLPQYKQRRDRISNIEKIGEHGIRFTFNDKADREFPLILALMPILPKHAIDRDKFDGSLLNVPVGSGPYTISQVQPGQRIVYKRNPDYWAADVPSRRGFNNFDMITVEYFRTEQSQFEAFKKGVFDVFMEGDPNKWASSYDFPAFREGRVVQETFETKTPANMFGFAFNTRRAKFADRDVRGALAMMFDFEWTNRNLYANRYQRLGSYWQGSELSALGKPTDATERALLAPYPDAVLPDVMDGTYEPAKTDGSGRDRKEMKRAYDVLMSKGYSIKDETLLDPDGTPLTFEILTRSVAEERLGLAYKRTLERLGIGVIIRTVDDAQYQKRLETFDYDVILGAYSGTLSPGFEQFRRWSSQSRDSNGSFNYAGVADPAVDALISKMLAAREQAEFTSTVRALDRVLISGNYFVPIYYQPAQWVARWSHIKHPDKTSLNGYQFTSWWSDKR</sequence>
<keyword evidence="3 4" id="KW-0732">Signal</keyword>
<protein>
    <submittedName>
        <fullName evidence="6">ABC transporter substrate-binding protein</fullName>
    </submittedName>
</protein>